<dbReference type="EMBL" id="JACRTL010000003">
    <property type="protein sequence ID" value="MBC8610801.1"/>
    <property type="molecule type" value="Genomic_DNA"/>
</dbReference>
<dbReference type="RefSeq" id="WP_187536460.1">
    <property type="nucleotide sequence ID" value="NZ_JACRTL010000003.1"/>
</dbReference>
<protein>
    <submittedName>
        <fullName evidence="1">Uncharacterized protein</fullName>
    </submittedName>
</protein>
<proteinExistence type="predicted"/>
<evidence type="ECO:0000313" key="2">
    <source>
        <dbReference type="Proteomes" id="UP000632659"/>
    </source>
</evidence>
<reference evidence="1" key="1">
    <citation type="submission" date="2020-08" db="EMBL/GenBank/DDBJ databases">
        <title>Genome public.</title>
        <authorList>
            <person name="Liu C."/>
            <person name="Sun Q."/>
        </authorList>
    </citation>
    <scope>NUCLEOTIDE SEQUENCE</scope>
    <source>
        <strain evidence="1">NSJ-15</strain>
    </source>
</reference>
<keyword evidence="2" id="KW-1185">Reference proteome</keyword>
<accession>A0A8J6PES4</accession>
<comment type="caution">
    <text evidence="1">The sequence shown here is derived from an EMBL/GenBank/DDBJ whole genome shotgun (WGS) entry which is preliminary data.</text>
</comment>
<dbReference type="Proteomes" id="UP000632659">
    <property type="component" value="Unassembled WGS sequence"/>
</dbReference>
<dbReference type="AlphaFoldDB" id="A0A8J6PES4"/>
<organism evidence="1 2">
    <name type="scientific">Massiliimalia timonensis</name>
    <dbReference type="NCBI Taxonomy" id="1987501"/>
    <lineage>
        <taxon>Bacteria</taxon>
        <taxon>Bacillati</taxon>
        <taxon>Bacillota</taxon>
        <taxon>Clostridia</taxon>
        <taxon>Eubacteriales</taxon>
        <taxon>Oscillospiraceae</taxon>
        <taxon>Massiliimalia</taxon>
    </lineage>
</organism>
<sequence length="90" mass="10456">MYNFENRIKRLEKYLDEPGPLLKWVDQYGNSHTQSYSSFVGLLEKYSPLSVDICPIKEFDLGQLDQLSDSQCSFIGIMLTLWGFPMQKGR</sequence>
<name>A0A8J6PES4_9FIRM</name>
<evidence type="ECO:0000313" key="1">
    <source>
        <dbReference type="EMBL" id="MBC8610801.1"/>
    </source>
</evidence>
<gene>
    <name evidence="1" type="ORF">H8702_06645</name>
</gene>